<dbReference type="PROSITE" id="PS51171">
    <property type="entry name" value="PREPHENATE_DEHYDR_3"/>
    <property type="match status" value="1"/>
</dbReference>
<accession>A0A5R8KFW1</accession>
<dbReference type="EMBL" id="VAUV01000006">
    <property type="protein sequence ID" value="TLD71180.1"/>
    <property type="molecule type" value="Genomic_DNA"/>
</dbReference>
<dbReference type="EC" id="4.2.1.51" evidence="2"/>
<dbReference type="InterPro" id="IPR045865">
    <property type="entry name" value="ACT-like_dom_sf"/>
</dbReference>
<evidence type="ECO:0000256" key="5">
    <source>
        <dbReference type="ARBA" id="ARBA00023222"/>
    </source>
</evidence>
<dbReference type="InterPro" id="IPR001086">
    <property type="entry name" value="Preph_deHydtase"/>
</dbReference>
<dbReference type="PANTHER" id="PTHR21022">
    <property type="entry name" value="PREPHENATE DEHYDRATASE P PROTEIN"/>
    <property type="match status" value="1"/>
</dbReference>
<keyword evidence="4" id="KW-0057">Aromatic amino acid biosynthesis</keyword>
<comment type="caution">
    <text evidence="10">The sequence shown here is derived from an EMBL/GenBank/DDBJ whole genome shotgun (WGS) entry which is preliminary data.</text>
</comment>
<name>A0A5R8KFW1_9BACT</name>
<dbReference type="Gene3D" id="3.30.70.260">
    <property type="match status" value="1"/>
</dbReference>
<evidence type="ECO:0000256" key="7">
    <source>
        <dbReference type="ARBA" id="ARBA00047848"/>
    </source>
</evidence>
<evidence type="ECO:0000313" key="11">
    <source>
        <dbReference type="Proteomes" id="UP000306196"/>
    </source>
</evidence>
<dbReference type="AlphaFoldDB" id="A0A5R8KFW1"/>
<dbReference type="Pfam" id="PF01842">
    <property type="entry name" value="ACT"/>
    <property type="match status" value="1"/>
</dbReference>
<dbReference type="CDD" id="cd13630">
    <property type="entry name" value="PBP2_PDT_1"/>
    <property type="match status" value="1"/>
</dbReference>
<keyword evidence="6" id="KW-0456">Lyase</keyword>
<evidence type="ECO:0000256" key="4">
    <source>
        <dbReference type="ARBA" id="ARBA00023141"/>
    </source>
</evidence>
<dbReference type="GO" id="GO:0004664">
    <property type="term" value="F:prephenate dehydratase activity"/>
    <property type="evidence" value="ECO:0007669"/>
    <property type="project" value="UniProtKB-EC"/>
</dbReference>
<dbReference type="CDD" id="cd04905">
    <property type="entry name" value="ACT_CM-PDT"/>
    <property type="match status" value="1"/>
</dbReference>
<dbReference type="PROSITE" id="PS51671">
    <property type="entry name" value="ACT"/>
    <property type="match status" value="1"/>
</dbReference>
<feature type="domain" description="ACT" evidence="9">
    <location>
        <begin position="195"/>
        <end position="272"/>
    </location>
</feature>
<evidence type="ECO:0000256" key="6">
    <source>
        <dbReference type="ARBA" id="ARBA00023239"/>
    </source>
</evidence>
<comment type="pathway">
    <text evidence="1">Amino-acid biosynthesis; L-phenylalanine biosynthesis; phenylpyruvate from prephenate: step 1/1.</text>
</comment>
<evidence type="ECO:0000313" key="10">
    <source>
        <dbReference type="EMBL" id="TLD71180.1"/>
    </source>
</evidence>
<protein>
    <recommendedName>
        <fullName evidence="2">prephenate dehydratase</fullName>
        <ecNumber evidence="2">4.2.1.51</ecNumber>
    </recommendedName>
</protein>
<dbReference type="Pfam" id="PF00800">
    <property type="entry name" value="PDT"/>
    <property type="match status" value="1"/>
</dbReference>
<evidence type="ECO:0000256" key="1">
    <source>
        <dbReference type="ARBA" id="ARBA00004741"/>
    </source>
</evidence>
<keyword evidence="5" id="KW-0584">Phenylalanine biosynthesis</keyword>
<dbReference type="SUPFAM" id="SSF53850">
    <property type="entry name" value="Periplasmic binding protein-like II"/>
    <property type="match status" value="1"/>
</dbReference>
<dbReference type="UniPathway" id="UPA00121">
    <property type="reaction ID" value="UER00345"/>
</dbReference>
<organism evidence="10 11">
    <name type="scientific">Phragmitibacter flavus</name>
    <dbReference type="NCBI Taxonomy" id="2576071"/>
    <lineage>
        <taxon>Bacteria</taxon>
        <taxon>Pseudomonadati</taxon>
        <taxon>Verrucomicrobiota</taxon>
        <taxon>Verrucomicrobiia</taxon>
        <taxon>Verrucomicrobiales</taxon>
        <taxon>Verrucomicrobiaceae</taxon>
        <taxon>Phragmitibacter</taxon>
    </lineage>
</organism>
<comment type="catalytic activity">
    <reaction evidence="7">
        <text>prephenate + H(+) = 3-phenylpyruvate + CO2 + H2O</text>
        <dbReference type="Rhea" id="RHEA:21648"/>
        <dbReference type="ChEBI" id="CHEBI:15377"/>
        <dbReference type="ChEBI" id="CHEBI:15378"/>
        <dbReference type="ChEBI" id="CHEBI:16526"/>
        <dbReference type="ChEBI" id="CHEBI:18005"/>
        <dbReference type="ChEBI" id="CHEBI:29934"/>
        <dbReference type="EC" id="4.2.1.51"/>
    </reaction>
</comment>
<dbReference type="GO" id="GO:0009094">
    <property type="term" value="P:L-phenylalanine biosynthetic process"/>
    <property type="evidence" value="ECO:0007669"/>
    <property type="project" value="UniProtKB-UniPathway"/>
</dbReference>
<dbReference type="PANTHER" id="PTHR21022:SF19">
    <property type="entry name" value="PREPHENATE DEHYDRATASE-RELATED"/>
    <property type="match status" value="1"/>
</dbReference>
<dbReference type="GO" id="GO:0005737">
    <property type="term" value="C:cytoplasm"/>
    <property type="evidence" value="ECO:0007669"/>
    <property type="project" value="TreeGrafter"/>
</dbReference>
<evidence type="ECO:0000256" key="2">
    <source>
        <dbReference type="ARBA" id="ARBA00013147"/>
    </source>
</evidence>
<feature type="domain" description="Prephenate dehydratase" evidence="8">
    <location>
        <begin position="4"/>
        <end position="182"/>
    </location>
</feature>
<dbReference type="Gene3D" id="3.40.190.10">
    <property type="entry name" value="Periplasmic binding protein-like II"/>
    <property type="match status" value="2"/>
</dbReference>
<sequence length="279" mass="30980">MPHRIACLGPEGSFSHLIATKRFPDTQPTLLASVEDVFTWLADQPESDAQAQGIVPIENSSGGIILATIDRLMDPRCPFHVQEELTLDVKLALLGRPDQTIEVIYSHYMPFFHCDDWLKQNHPHARRVPVASTSHAAERAAREPNAAAIGSRENAERHNLALLQYPIEENIINITQFFLIGHQPAQPSTDNNRTALVVELPDKPGILCSFLTPFSEAAVSLKRIESRPVRGQPNTYRFYIEIEGSPAHPAVATALERANTIASRIHQLGSYPTGIRFES</sequence>
<proteinExistence type="predicted"/>
<gene>
    <name evidence="10" type="ORF">FEM03_09760</name>
</gene>
<evidence type="ECO:0000256" key="3">
    <source>
        <dbReference type="ARBA" id="ARBA00022605"/>
    </source>
</evidence>
<dbReference type="Proteomes" id="UP000306196">
    <property type="component" value="Unassembled WGS sequence"/>
</dbReference>
<evidence type="ECO:0000259" key="8">
    <source>
        <dbReference type="PROSITE" id="PS51171"/>
    </source>
</evidence>
<dbReference type="OrthoDB" id="9802281at2"/>
<reference evidence="10 11" key="1">
    <citation type="submission" date="2019-05" db="EMBL/GenBank/DDBJ databases">
        <title>Verrucobacter flavum gen. nov., sp. nov. a new member of the family Verrucomicrobiaceae.</title>
        <authorList>
            <person name="Szuroczki S."/>
            <person name="Abbaszade G."/>
            <person name="Szabo A."/>
            <person name="Felfoldi T."/>
            <person name="Schumann P."/>
            <person name="Boka K."/>
            <person name="Keki Z."/>
            <person name="Toumi M."/>
            <person name="Toth E."/>
        </authorList>
    </citation>
    <scope>NUCLEOTIDE SEQUENCE [LARGE SCALE GENOMIC DNA]</scope>
    <source>
        <strain evidence="10 11">MG-N-17</strain>
    </source>
</reference>
<dbReference type="SUPFAM" id="SSF55021">
    <property type="entry name" value="ACT-like"/>
    <property type="match status" value="1"/>
</dbReference>
<dbReference type="InterPro" id="IPR002912">
    <property type="entry name" value="ACT_dom"/>
</dbReference>
<dbReference type="RefSeq" id="WP_138086023.1">
    <property type="nucleotide sequence ID" value="NZ_VAUV01000006.1"/>
</dbReference>
<evidence type="ECO:0000259" key="9">
    <source>
        <dbReference type="PROSITE" id="PS51671"/>
    </source>
</evidence>
<keyword evidence="3" id="KW-0028">Amino-acid biosynthesis</keyword>
<keyword evidence="11" id="KW-1185">Reference proteome</keyword>